<keyword evidence="1" id="KW-0812">Transmembrane</keyword>
<keyword evidence="3" id="KW-1185">Reference proteome</keyword>
<name>A0A431VPW2_9DEIO</name>
<feature type="transmembrane region" description="Helical" evidence="1">
    <location>
        <begin position="127"/>
        <end position="145"/>
    </location>
</feature>
<gene>
    <name evidence="2" type="ORF">EJ104_11645</name>
</gene>
<sequence>MLNLRQLHPQAIASLRNFCADLLAPDSPLESGSAEIFLSLTEGESKPTVLLLHDSDGKATQERIKKIAEKSNGRTVWYHLRQYPASERSALYTRLGGGQSLYLHPAALRDLSQLRVAGDPYGLLKQMNLYGLLLLSALFLMVGLLDRDLWGTLLMLICLLAAYWLIYGLIHLRPIREALARRRKQDFAAVLESCETIGRPELDPDLAAALPERVAERLSRLPDLRPGSGGLPTPGEWRAAEIWDLAYEAAKTLGRLPASSPGYPAMQREVEQLLDLAHTALGEVATTDLPGDPATPTNPELAAIYQDIRHHAAALGLQALSSPAEAAQPSPQRSY</sequence>
<comment type="caution">
    <text evidence="2">The sequence shown here is derived from an EMBL/GenBank/DDBJ whole genome shotgun (WGS) entry which is preliminary data.</text>
</comment>
<evidence type="ECO:0000313" key="2">
    <source>
        <dbReference type="EMBL" id="RTR25251.1"/>
    </source>
</evidence>
<keyword evidence="1" id="KW-1133">Transmembrane helix</keyword>
<dbReference type="AlphaFoldDB" id="A0A431VPW2"/>
<organism evidence="2 3">
    <name type="scientific">Deinococcus radiophilus</name>
    <dbReference type="NCBI Taxonomy" id="32062"/>
    <lineage>
        <taxon>Bacteria</taxon>
        <taxon>Thermotogati</taxon>
        <taxon>Deinococcota</taxon>
        <taxon>Deinococci</taxon>
        <taxon>Deinococcales</taxon>
        <taxon>Deinococcaceae</taxon>
        <taxon>Deinococcus</taxon>
    </lineage>
</organism>
<dbReference type="RefSeq" id="WP_126353012.1">
    <property type="nucleotide sequence ID" value="NZ_CP086380.1"/>
</dbReference>
<dbReference type="Proteomes" id="UP000277766">
    <property type="component" value="Unassembled WGS sequence"/>
</dbReference>
<proteinExistence type="predicted"/>
<dbReference type="EMBL" id="RXPE01000033">
    <property type="protein sequence ID" value="RTR25251.1"/>
    <property type="molecule type" value="Genomic_DNA"/>
</dbReference>
<feature type="transmembrane region" description="Helical" evidence="1">
    <location>
        <begin position="151"/>
        <end position="172"/>
    </location>
</feature>
<accession>A0A431VPW2</accession>
<keyword evidence="1" id="KW-0472">Membrane</keyword>
<reference evidence="2 3" key="1">
    <citation type="submission" date="2018-12" db="EMBL/GenBank/DDBJ databases">
        <title>Deinococcus radiophilus ATCC 27603 genome sequencing and assembly.</title>
        <authorList>
            <person name="Maclea K.S."/>
            <person name="Maynard C.R."/>
        </authorList>
    </citation>
    <scope>NUCLEOTIDE SEQUENCE [LARGE SCALE GENOMIC DNA]</scope>
    <source>
        <strain evidence="2 3">ATCC 27603</strain>
    </source>
</reference>
<protein>
    <submittedName>
        <fullName evidence="2">Uncharacterized protein</fullName>
    </submittedName>
</protein>
<evidence type="ECO:0000256" key="1">
    <source>
        <dbReference type="SAM" id="Phobius"/>
    </source>
</evidence>
<dbReference type="OrthoDB" id="69915at2"/>
<evidence type="ECO:0000313" key="3">
    <source>
        <dbReference type="Proteomes" id="UP000277766"/>
    </source>
</evidence>